<keyword evidence="6" id="KW-1185">Reference proteome</keyword>
<dbReference type="InterPro" id="IPR050535">
    <property type="entry name" value="DNA_Repair-Maintenance_Comp"/>
</dbReference>
<feature type="domain" description="Calcineurin-like phosphoesterase" evidence="4">
    <location>
        <begin position="3"/>
        <end position="206"/>
    </location>
</feature>
<proteinExistence type="predicted"/>
<keyword evidence="3" id="KW-0269">Exonuclease</keyword>
<dbReference type="Pfam" id="PF00149">
    <property type="entry name" value="Metallophos"/>
    <property type="match status" value="1"/>
</dbReference>
<name>A0ABN5XJ60_9EURY</name>
<evidence type="ECO:0000313" key="6">
    <source>
        <dbReference type="Proteomes" id="UP000824969"/>
    </source>
</evidence>
<dbReference type="PANTHER" id="PTHR30337">
    <property type="entry name" value="COMPONENT OF ATP-DEPENDENT DSDNA EXONUCLEASE"/>
    <property type="match status" value="1"/>
</dbReference>
<sequence length="388" mass="43390">MGMKIVHLADTHLGLAAFNRVDPETGMNLREQLIYDNFLAAIDRIIAMRPDVFVHAGDLFHQVKPKTRAYTTALDALSRLHDAGIPMLVVAGNHSMAKTRYTASPFEVLERGGYAATDLYVAHHNRYRRVELGDTVFHLIPNMLEVEGYRRAFEGIEFSGGKNVLVTHGLASILSDKRLHTVAEHELDATILSDRFDYIALGHYHNQVQVADNAWYSGSLEHCNYGEIAEEKGGLAVNLASGEVEHIDLPRTPMFSLGRINCDGLSAREVVDGILDAADNHEQKIHHAICQVTLDGIRRDTLRALDQKALQDIRNRALDLKLQVLAVDDPSRIFYEDSLVGIDYVAEFERFVEKEHLAPGDEEFVKKTGTEVLRSVIAHHKEGERAAE</sequence>
<reference evidence="5 6" key="1">
    <citation type="submission" date="2019-06" db="EMBL/GenBank/DDBJ databases">
        <title>Complete genome sequence of Methanoculleus chikugoensis strain MG62.</title>
        <authorList>
            <person name="Asakawa S."/>
            <person name="Dianou D."/>
        </authorList>
    </citation>
    <scope>NUCLEOTIDE SEQUENCE [LARGE SCALE GENOMIC DNA]</scope>
    <source>
        <strain evidence="5 6">MG62</strain>
    </source>
</reference>
<organism evidence="5 6">
    <name type="scientific">Methanoculleus chikugoensis</name>
    <dbReference type="NCBI Taxonomy" id="118126"/>
    <lineage>
        <taxon>Archaea</taxon>
        <taxon>Methanobacteriati</taxon>
        <taxon>Methanobacteriota</taxon>
        <taxon>Stenosarchaea group</taxon>
        <taxon>Methanomicrobia</taxon>
        <taxon>Methanomicrobiales</taxon>
        <taxon>Methanomicrobiaceae</taxon>
        <taxon>Methanoculleus</taxon>
    </lineage>
</organism>
<evidence type="ECO:0000259" key="4">
    <source>
        <dbReference type="Pfam" id="PF00149"/>
    </source>
</evidence>
<dbReference type="Proteomes" id="UP000824969">
    <property type="component" value="Chromosome"/>
</dbReference>
<dbReference type="InterPro" id="IPR041796">
    <property type="entry name" value="Mre11_N"/>
</dbReference>
<dbReference type="InterPro" id="IPR004843">
    <property type="entry name" value="Calcineurin-like_PHP"/>
</dbReference>
<gene>
    <name evidence="5" type="ORF">MchiMG62_17980</name>
</gene>
<accession>A0ABN5XJ60</accession>
<protein>
    <recommendedName>
        <fullName evidence="4">Calcineurin-like phosphoesterase domain-containing protein</fullName>
    </recommendedName>
</protein>
<evidence type="ECO:0000256" key="2">
    <source>
        <dbReference type="ARBA" id="ARBA00022801"/>
    </source>
</evidence>
<dbReference type="EMBL" id="AP019781">
    <property type="protein sequence ID" value="BBL68617.1"/>
    <property type="molecule type" value="Genomic_DNA"/>
</dbReference>
<keyword evidence="2" id="KW-0378">Hydrolase</keyword>
<evidence type="ECO:0000313" key="5">
    <source>
        <dbReference type="EMBL" id="BBL68617.1"/>
    </source>
</evidence>
<dbReference type="PANTHER" id="PTHR30337:SF0">
    <property type="entry name" value="NUCLEASE SBCCD SUBUNIT D"/>
    <property type="match status" value="1"/>
</dbReference>
<dbReference type="CDD" id="cd00840">
    <property type="entry name" value="MPP_Mre11_N"/>
    <property type="match status" value="1"/>
</dbReference>
<evidence type="ECO:0000256" key="3">
    <source>
        <dbReference type="ARBA" id="ARBA00022839"/>
    </source>
</evidence>
<evidence type="ECO:0000256" key="1">
    <source>
        <dbReference type="ARBA" id="ARBA00022722"/>
    </source>
</evidence>
<keyword evidence="1" id="KW-0540">Nuclease</keyword>